<evidence type="ECO:0000256" key="5">
    <source>
        <dbReference type="ARBA" id="ARBA00022801"/>
    </source>
</evidence>
<dbReference type="GO" id="GO:0005975">
    <property type="term" value="P:carbohydrate metabolic process"/>
    <property type="evidence" value="ECO:0007669"/>
    <property type="project" value="InterPro"/>
</dbReference>
<evidence type="ECO:0000256" key="9">
    <source>
        <dbReference type="ARBA" id="ARBA00042895"/>
    </source>
</evidence>
<protein>
    <recommendedName>
        <fullName evidence="9">Glucosidase II subunit alpha</fullName>
    </recommendedName>
</protein>
<dbReference type="Gene3D" id="2.60.40.1760">
    <property type="entry name" value="glycosyl hydrolase (family 31)"/>
    <property type="match status" value="1"/>
</dbReference>
<evidence type="ECO:0000256" key="1">
    <source>
        <dbReference type="ARBA" id="ARBA00004240"/>
    </source>
</evidence>
<dbReference type="Pfam" id="PF21365">
    <property type="entry name" value="Glyco_hydro_31_3rd"/>
    <property type="match status" value="1"/>
</dbReference>
<dbReference type="PANTHER" id="PTHR22762:SF54">
    <property type="entry name" value="BCDNA.GH04962"/>
    <property type="match status" value="1"/>
</dbReference>
<dbReference type="SUPFAM" id="SSF51445">
    <property type="entry name" value="(Trans)glycosidases"/>
    <property type="match status" value="1"/>
</dbReference>
<dbReference type="GO" id="GO:0005783">
    <property type="term" value="C:endoplasmic reticulum"/>
    <property type="evidence" value="ECO:0007669"/>
    <property type="project" value="UniProtKB-SubCell"/>
</dbReference>
<keyword evidence="4 11" id="KW-0732">Signal</keyword>
<dbReference type="Gene3D" id="2.60.40.1180">
    <property type="entry name" value="Golgi alpha-mannosidase II"/>
    <property type="match status" value="2"/>
</dbReference>
<evidence type="ECO:0000313" key="16">
    <source>
        <dbReference type="Proteomes" id="UP000801492"/>
    </source>
</evidence>
<dbReference type="InterPro" id="IPR000322">
    <property type="entry name" value="Glyco_hydro_31_TIM"/>
</dbReference>
<dbReference type="Pfam" id="PF13802">
    <property type="entry name" value="Gal_mutarotas_2"/>
    <property type="match status" value="1"/>
</dbReference>
<evidence type="ECO:0000256" key="8">
    <source>
        <dbReference type="ARBA" id="ARBA00023295"/>
    </source>
</evidence>
<proteinExistence type="inferred from homology"/>
<dbReference type="GO" id="GO:0006491">
    <property type="term" value="P:N-glycan processing"/>
    <property type="evidence" value="ECO:0007669"/>
    <property type="project" value="TreeGrafter"/>
</dbReference>
<gene>
    <name evidence="15" type="ORF">ILUMI_21671</name>
</gene>
<dbReference type="PANTHER" id="PTHR22762">
    <property type="entry name" value="ALPHA-GLUCOSIDASE"/>
    <property type="match status" value="1"/>
</dbReference>
<evidence type="ECO:0000313" key="15">
    <source>
        <dbReference type="EMBL" id="KAF2884497.1"/>
    </source>
</evidence>
<keyword evidence="8 10" id="KW-0326">Glycosidase</keyword>
<comment type="subcellular location">
    <subcellularLocation>
        <location evidence="1">Endoplasmic reticulum</location>
    </subcellularLocation>
</comment>
<evidence type="ECO:0000259" key="13">
    <source>
        <dbReference type="Pfam" id="PF13802"/>
    </source>
</evidence>
<accession>A0A8K0CIA9</accession>
<dbReference type="AlphaFoldDB" id="A0A8K0CIA9"/>
<dbReference type="InterPro" id="IPR048395">
    <property type="entry name" value="Glyco_hydro_31_C"/>
</dbReference>
<feature type="domain" description="Glycosyl hydrolase family 31 C-terminal" evidence="14">
    <location>
        <begin position="621"/>
        <end position="708"/>
    </location>
</feature>
<evidence type="ECO:0000256" key="10">
    <source>
        <dbReference type="RuleBase" id="RU361185"/>
    </source>
</evidence>
<dbReference type="InterPro" id="IPR011013">
    <property type="entry name" value="Gal_mutarotase_sf_dom"/>
</dbReference>
<feature type="chain" id="PRO_5035438015" description="Glucosidase II subunit alpha" evidence="11">
    <location>
        <begin position="22"/>
        <end position="843"/>
    </location>
</feature>
<reference evidence="15" key="1">
    <citation type="submission" date="2019-08" db="EMBL/GenBank/DDBJ databases">
        <title>The genome of the North American firefly Photinus pyralis.</title>
        <authorList>
            <consortium name="Photinus pyralis genome working group"/>
            <person name="Fallon T.R."/>
            <person name="Sander Lower S.E."/>
            <person name="Weng J.-K."/>
        </authorList>
    </citation>
    <scope>NUCLEOTIDE SEQUENCE</scope>
    <source>
        <strain evidence="15">TRF0915ILg1</strain>
        <tissue evidence="15">Whole body</tissue>
    </source>
</reference>
<organism evidence="15 16">
    <name type="scientific">Ignelater luminosus</name>
    <name type="common">Cucubano</name>
    <name type="synonym">Pyrophorus luminosus</name>
    <dbReference type="NCBI Taxonomy" id="2038154"/>
    <lineage>
        <taxon>Eukaryota</taxon>
        <taxon>Metazoa</taxon>
        <taxon>Ecdysozoa</taxon>
        <taxon>Arthropoda</taxon>
        <taxon>Hexapoda</taxon>
        <taxon>Insecta</taxon>
        <taxon>Pterygota</taxon>
        <taxon>Neoptera</taxon>
        <taxon>Endopterygota</taxon>
        <taxon>Coleoptera</taxon>
        <taxon>Polyphaga</taxon>
        <taxon>Elateriformia</taxon>
        <taxon>Elateroidea</taxon>
        <taxon>Elateridae</taxon>
        <taxon>Agrypninae</taxon>
        <taxon>Pyrophorini</taxon>
        <taxon>Ignelater</taxon>
    </lineage>
</organism>
<comment type="caution">
    <text evidence="15">The sequence shown here is derived from an EMBL/GenBank/DDBJ whole genome shotgun (WGS) entry which is preliminary data.</text>
</comment>
<sequence length="843" mass="96158">MTKETIFLFILILQFLTGVTSRKTCDETFCGKLRKSPEGYPRYNLDLSTIITEDNGIAGDLISHDGLYNLKFTILFEPPLVAFIIANIVDVKGMNPLRNTAADSLKLEKSTNETITVTFGTEKAILYSKPFKIELYSENQLVSVINGNNRLVVQTSPAELVTALDVVFHGVQQAYGIPLHADNLALRTTTDGRTDPYRLYNHNNGQYQLKSTEALHSSMPVLYTHGKGRSSGIFWSDVAHLWVDITHGYDEIETYFMSKTPYIAATLCSRPSIVDVMSVLYVATPNLPPYFALGYHQSRNSYANENEVLSVVDNFNKNNLPLESVWLDTNHTDNGKYFTWDPIRFPNPVRLQNQLALENRFLVVTIGQHIKVEKGYFVHDELSAKRFYIRNPDGSDYVGDSLPGDSSYIDFYNPSALEYYTTLFSLETFKARNLHVFLDLNEPTVFKNGHYENTLPPYLLHSPSIPHHFLHNAFGSTQLIATFEGLLKRQERPFIAARSHSLYDLNAGPQIIEDNFASWEHLEISFPMCLSESLVNINMCGANVGGFAGIPDDELYQRWYQAGAWLPFYRAHFAADVPPREPYMYSEQVKARVRRAMYQRYAHLPVWYTLFWENTIFLTRIIRPLFYHYPHEEATFTIDNELLLGANILVAPILKRDVYLMSVYLPGGENELWYNIDDNFKVFRGIGQRIVYVNLDSVPVFYRGGGIIVRKDIPRLTSAATVKDPYTLYICLNTTNGASGTLYVDDYKTYSFAENKFLYLGFSFSGNTLYGYKIIKDADYDGAAPIEDIVILRPPKNITRVSLNVRSIFYDNLGTIAYSSDRKVLKLSNLSLDLREPFELTFI</sequence>
<feature type="signal peptide" evidence="11">
    <location>
        <begin position="1"/>
        <end position="21"/>
    </location>
</feature>
<feature type="domain" description="Glycoside hydrolase family 31 TIM barrel" evidence="12">
    <location>
        <begin position="285"/>
        <end position="610"/>
    </location>
</feature>
<name>A0A8K0CIA9_IGNLU</name>
<dbReference type="Proteomes" id="UP000801492">
    <property type="component" value="Unassembled WGS sequence"/>
</dbReference>
<keyword evidence="7" id="KW-0325">Glycoprotein</keyword>
<keyword evidence="16" id="KW-1185">Reference proteome</keyword>
<dbReference type="EMBL" id="VTPC01090162">
    <property type="protein sequence ID" value="KAF2884497.1"/>
    <property type="molecule type" value="Genomic_DNA"/>
</dbReference>
<evidence type="ECO:0000256" key="2">
    <source>
        <dbReference type="ARBA" id="ARBA00004833"/>
    </source>
</evidence>
<feature type="domain" description="Glycoside hydrolase family 31 N-terminal" evidence="13">
    <location>
        <begin position="99"/>
        <end position="244"/>
    </location>
</feature>
<dbReference type="Gene3D" id="3.20.20.80">
    <property type="entry name" value="Glycosidases"/>
    <property type="match status" value="2"/>
</dbReference>
<dbReference type="GO" id="GO:0090599">
    <property type="term" value="F:alpha-glucosidase activity"/>
    <property type="evidence" value="ECO:0007669"/>
    <property type="project" value="TreeGrafter"/>
</dbReference>
<evidence type="ECO:0000259" key="14">
    <source>
        <dbReference type="Pfam" id="PF21365"/>
    </source>
</evidence>
<dbReference type="GO" id="GO:0030246">
    <property type="term" value="F:carbohydrate binding"/>
    <property type="evidence" value="ECO:0007669"/>
    <property type="project" value="InterPro"/>
</dbReference>
<evidence type="ECO:0000256" key="7">
    <source>
        <dbReference type="ARBA" id="ARBA00023180"/>
    </source>
</evidence>
<dbReference type="OrthoDB" id="1334205at2759"/>
<dbReference type="SUPFAM" id="SSF74650">
    <property type="entry name" value="Galactose mutarotase-like"/>
    <property type="match status" value="1"/>
</dbReference>
<evidence type="ECO:0000259" key="12">
    <source>
        <dbReference type="Pfam" id="PF01055"/>
    </source>
</evidence>
<dbReference type="InterPro" id="IPR013780">
    <property type="entry name" value="Glyco_hydro_b"/>
</dbReference>
<keyword evidence="5 10" id="KW-0378">Hydrolase</keyword>
<comment type="similarity">
    <text evidence="3 10">Belongs to the glycosyl hydrolase 31 family.</text>
</comment>
<dbReference type="InterPro" id="IPR025887">
    <property type="entry name" value="Glyco_hydro_31_N_dom"/>
</dbReference>
<comment type="pathway">
    <text evidence="2">Glycan metabolism; N-glycan metabolism.</text>
</comment>
<keyword evidence="6" id="KW-0256">Endoplasmic reticulum</keyword>
<evidence type="ECO:0000256" key="3">
    <source>
        <dbReference type="ARBA" id="ARBA00007806"/>
    </source>
</evidence>
<evidence type="ECO:0000256" key="11">
    <source>
        <dbReference type="SAM" id="SignalP"/>
    </source>
</evidence>
<evidence type="ECO:0000256" key="4">
    <source>
        <dbReference type="ARBA" id="ARBA00022729"/>
    </source>
</evidence>
<evidence type="ECO:0000256" key="6">
    <source>
        <dbReference type="ARBA" id="ARBA00022824"/>
    </source>
</evidence>
<dbReference type="Pfam" id="PF01055">
    <property type="entry name" value="Glyco_hydro_31_2nd"/>
    <property type="match status" value="1"/>
</dbReference>
<dbReference type="InterPro" id="IPR017853">
    <property type="entry name" value="GH"/>
</dbReference>
<dbReference type="SUPFAM" id="SSF51011">
    <property type="entry name" value="Glycosyl hydrolase domain"/>
    <property type="match status" value="1"/>
</dbReference>